<evidence type="ECO:0000256" key="1">
    <source>
        <dbReference type="ARBA" id="ARBA00022737"/>
    </source>
</evidence>
<reference evidence="4" key="1">
    <citation type="submission" date="2021-01" db="EMBL/GenBank/DDBJ databases">
        <title>Modified the classification status of verrucomicrobia.</title>
        <authorList>
            <person name="Feng X."/>
        </authorList>
    </citation>
    <scope>NUCLEOTIDE SEQUENCE</scope>
    <source>
        <strain evidence="4">KCTC 12986</strain>
    </source>
</reference>
<dbReference type="Pfam" id="PF13432">
    <property type="entry name" value="TPR_16"/>
    <property type="match status" value="2"/>
</dbReference>
<feature type="repeat" description="TPR" evidence="3">
    <location>
        <begin position="514"/>
        <end position="547"/>
    </location>
</feature>
<evidence type="ECO:0000256" key="3">
    <source>
        <dbReference type="PROSITE-ProRule" id="PRU00339"/>
    </source>
</evidence>
<feature type="repeat" description="TPR" evidence="3">
    <location>
        <begin position="586"/>
        <end position="619"/>
    </location>
</feature>
<dbReference type="SMART" id="SM00028">
    <property type="entry name" value="TPR"/>
    <property type="match status" value="3"/>
</dbReference>
<dbReference type="PANTHER" id="PTHR45586">
    <property type="entry name" value="TPR REPEAT-CONTAINING PROTEIN PA4667"/>
    <property type="match status" value="1"/>
</dbReference>
<dbReference type="InterPro" id="IPR019734">
    <property type="entry name" value="TPR_rpt"/>
</dbReference>
<keyword evidence="5" id="KW-1185">Reference proteome</keyword>
<dbReference type="RefSeq" id="WP_200392405.1">
    <property type="nucleotide sequence ID" value="NZ_JAENIO010000037.1"/>
</dbReference>
<accession>A0A934RSR5</accession>
<dbReference type="EMBL" id="JAENIO010000037">
    <property type="protein sequence ID" value="MBK1834971.1"/>
    <property type="molecule type" value="Genomic_DNA"/>
</dbReference>
<dbReference type="InterPro" id="IPR051012">
    <property type="entry name" value="CellSynth/LPSAsmb/PSIAsmb"/>
</dbReference>
<dbReference type="Proteomes" id="UP000604083">
    <property type="component" value="Unassembled WGS sequence"/>
</dbReference>
<name>A0A934RSR5_9BACT</name>
<dbReference type="PROSITE" id="PS50005">
    <property type="entry name" value="TPR"/>
    <property type="match status" value="2"/>
</dbReference>
<dbReference type="SUPFAM" id="SSF48452">
    <property type="entry name" value="TPR-like"/>
    <property type="match status" value="2"/>
</dbReference>
<organism evidence="4 5">
    <name type="scientific">Roseibacillus ishigakijimensis</name>
    <dbReference type="NCBI Taxonomy" id="454146"/>
    <lineage>
        <taxon>Bacteria</taxon>
        <taxon>Pseudomonadati</taxon>
        <taxon>Verrucomicrobiota</taxon>
        <taxon>Verrucomicrobiia</taxon>
        <taxon>Verrucomicrobiales</taxon>
        <taxon>Verrucomicrobiaceae</taxon>
        <taxon>Roseibacillus</taxon>
    </lineage>
</organism>
<dbReference type="AlphaFoldDB" id="A0A934RSR5"/>
<evidence type="ECO:0000313" key="5">
    <source>
        <dbReference type="Proteomes" id="UP000604083"/>
    </source>
</evidence>
<protein>
    <submittedName>
        <fullName evidence="4">Tetratricopeptide repeat protein</fullName>
    </submittedName>
</protein>
<evidence type="ECO:0000313" key="4">
    <source>
        <dbReference type="EMBL" id="MBK1834971.1"/>
    </source>
</evidence>
<dbReference type="InterPro" id="IPR011990">
    <property type="entry name" value="TPR-like_helical_dom_sf"/>
</dbReference>
<evidence type="ECO:0000256" key="2">
    <source>
        <dbReference type="ARBA" id="ARBA00022803"/>
    </source>
</evidence>
<keyword evidence="1" id="KW-0677">Repeat</keyword>
<sequence>MKWKAFAPLLAVPVLLLSNCRQGIRHEQALLIEEEFNRSRQALPAAQTAEEWLTRYEADLKNPWNLKWEYLYAELPPQGQWQALIPAIPEKAREAKRNPHFHSTSDFEKLGSLFSALLTGDANLSEKLSRELIEKADYSDWQKEERVALILALSRDPAEGLQWLEEKKPDLLATEDDRTTYSSQSKKDPWDIALAEGDLQKGIALLFEQDKKTNSRRDRLSALNQLIRIGRVLDDERLMSRAADRVEQVLQAKEDEDEFGSLSFYQLAPWIRVQAEREKWAALAEFVASQKNEERYYRETDLDGLRLLITYHQEGAEAFLKQLQEALSEAKLTDYLSILSYHLTPELRVDKLAISHLRENGEEEQAKHLSLYLLASEAGKDIYYEQLKSLDPALFAEFLPKLLAYDPFEERPLIWQAELALEANELEKAKDLIDRAIALDPSDGDQGKESRMKCYHVLARILEKQGDQEQADFFFDVVKSIREGEAADDFLYAGLISEATTRYQAALGRFNDAYCLQSRLAMTLARNGKFEEAIPHFEKAFELMPVSFGPRESHCLGCEGIFNDERVQEIAERILAEFAKNNPDNPRAPYLLGMVMEEMNKPEGAIAAYETALKLDPDYYNCAQKLLGLLEKEPKHFQKASEVRQKLTAIAPYSQLGRVFAHRSDLSQAWQDAGEVGPCPLELPARPYPQEEKEPAQFSPDSVSYYSVWEAAHALNGWSREELLRGNNLLQTLGQFY</sequence>
<keyword evidence="2 3" id="KW-0802">TPR repeat</keyword>
<proteinExistence type="predicted"/>
<comment type="caution">
    <text evidence="4">The sequence shown here is derived from an EMBL/GenBank/DDBJ whole genome shotgun (WGS) entry which is preliminary data.</text>
</comment>
<gene>
    <name evidence="4" type="ORF">JIN78_12950</name>
</gene>
<dbReference type="Gene3D" id="1.25.40.10">
    <property type="entry name" value="Tetratricopeptide repeat domain"/>
    <property type="match status" value="3"/>
</dbReference>
<dbReference type="PANTHER" id="PTHR45586:SF1">
    <property type="entry name" value="LIPOPOLYSACCHARIDE ASSEMBLY PROTEIN B"/>
    <property type="match status" value="1"/>
</dbReference>